<dbReference type="EMBL" id="BGPR01016163">
    <property type="protein sequence ID" value="GBN72071.1"/>
    <property type="molecule type" value="Genomic_DNA"/>
</dbReference>
<comment type="caution">
    <text evidence="1">The sequence shown here is derived from an EMBL/GenBank/DDBJ whole genome shotgun (WGS) entry which is preliminary data.</text>
</comment>
<accession>A0A4Y2R8T5</accession>
<organism evidence="1 2">
    <name type="scientific">Araneus ventricosus</name>
    <name type="common">Orbweaver spider</name>
    <name type="synonym">Epeira ventricosa</name>
    <dbReference type="NCBI Taxonomy" id="182803"/>
    <lineage>
        <taxon>Eukaryota</taxon>
        <taxon>Metazoa</taxon>
        <taxon>Ecdysozoa</taxon>
        <taxon>Arthropoda</taxon>
        <taxon>Chelicerata</taxon>
        <taxon>Arachnida</taxon>
        <taxon>Araneae</taxon>
        <taxon>Araneomorphae</taxon>
        <taxon>Entelegynae</taxon>
        <taxon>Araneoidea</taxon>
        <taxon>Araneidae</taxon>
        <taxon>Araneus</taxon>
    </lineage>
</organism>
<dbReference type="AlphaFoldDB" id="A0A4Y2R8T5"/>
<dbReference type="Proteomes" id="UP000499080">
    <property type="component" value="Unassembled WGS sequence"/>
</dbReference>
<proteinExistence type="predicted"/>
<evidence type="ECO:0000313" key="2">
    <source>
        <dbReference type="Proteomes" id="UP000499080"/>
    </source>
</evidence>
<sequence>MKIRIGASRSQEFQTSGNPTLRAPIFLKTLRVGSRYIKGLTGSELAYLKSLEWREEEEIEEQLLRRGENIAPPLPQAHLETSSFAVSVSHFGAIVESQT</sequence>
<keyword evidence="2" id="KW-1185">Reference proteome</keyword>
<gene>
    <name evidence="1" type="ORF">AVEN_19980_1</name>
</gene>
<reference evidence="1 2" key="1">
    <citation type="journal article" date="2019" name="Sci. Rep.">
        <title>Orb-weaving spider Araneus ventricosus genome elucidates the spidroin gene catalogue.</title>
        <authorList>
            <person name="Kono N."/>
            <person name="Nakamura H."/>
            <person name="Ohtoshi R."/>
            <person name="Moran D.A.P."/>
            <person name="Shinohara A."/>
            <person name="Yoshida Y."/>
            <person name="Fujiwara M."/>
            <person name="Mori M."/>
            <person name="Tomita M."/>
            <person name="Arakawa K."/>
        </authorList>
    </citation>
    <scope>NUCLEOTIDE SEQUENCE [LARGE SCALE GENOMIC DNA]</scope>
</reference>
<protein>
    <submittedName>
        <fullName evidence="1">Uncharacterized protein</fullName>
    </submittedName>
</protein>
<name>A0A4Y2R8T5_ARAVE</name>
<evidence type="ECO:0000313" key="1">
    <source>
        <dbReference type="EMBL" id="GBN72071.1"/>
    </source>
</evidence>